<organism evidence="13 14">
    <name type="scientific">Bordetella ansorpii</name>
    <dbReference type="NCBI Taxonomy" id="288768"/>
    <lineage>
        <taxon>Bacteria</taxon>
        <taxon>Pseudomonadati</taxon>
        <taxon>Pseudomonadota</taxon>
        <taxon>Betaproteobacteria</taxon>
        <taxon>Burkholderiales</taxon>
        <taxon>Alcaligenaceae</taxon>
        <taxon>Bordetella</taxon>
    </lineage>
</organism>
<feature type="chain" id="PRO_5007616605" evidence="11">
    <location>
        <begin position="26"/>
        <end position="371"/>
    </location>
</feature>
<dbReference type="EMBL" id="FKIF01000010">
    <property type="protein sequence ID" value="SAI74682.1"/>
    <property type="molecule type" value="Genomic_DNA"/>
</dbReference>
<keyword evidence="4" id="KW-1134">Transmembrane beta strand</keyword>
<dbReference type="Gene3D" id="2.40.160.10">
    <property type="entry name" value="Porin"/>
    <property type="match status" value="1"/>
</dbReference>
<evidence type="ECO:0000256" key="9">
    <source>
        <dbReference type="ARBA" id="ARBA00023136"/>
    </source>
</evidence>
<dbReference type="PANTHER" id="PTHR34501:SF9">
    <property type="entry name" value="MAJOR OUTER MEMBRANE PROTEIN P.IA"/>
    <property type="match status" value="1"/>
</dbReference>
<comment type="subunit">
    <text evidence="2">Homotrimer.</text>
</comment>
<dbReference type="Pfam" id="PF13609">
    <property type="entry name" value="Porin_4"/>
    <property type="match status" value="1"/>
</dbReference>
<feature type="domain" description="Porin" evidence="12">
    <location>
        <begin position="16"/>
        <end position="330"/>
    </location>
</feature>
<dbReference type="CDD" id="cd00342">
    <property type="entry name" value="gram_neg_porins"/>
    <property type="match status" value="1"/>
</dbReference>
<evidence type="ECO:0000256" key="7">
    <source>
        <dbReference type="ARBA" id="ARBA00023065"/>
    </source>
</evidence>
<dbReference type="PANTHER" id="PTHR34501">
    <property type="entry name" value="PROTEIN YDDL-RELATED"/>
    <property type="match status" value="1"/>
</dbReference>
<dbReference type="GO" id="GO:0046930">
    <property type="term" value="C:pore complex"/>
    <property type="evidence" value="ECO:0007669"/>
    <property type="project" value="UniProtKB-KW"/>
</dbReference>
<accession>A0A157SW37</accession>
<dbReference type="SUPFAM" id="SSF56935">
    <property type="entry name" value="Porins"/>
    <property type="match status" value="1"/>
</dbReference>
<keyword evidence="10" id="KW-0998">Cell outer membrane</keyword>
<reference evidence="13 14" key="1">
    <citation type="submission" date="2016-04" db="EMBL/GenBank/DDBJ databases">
        <authorList>
            <consortium name="Pathogen Informatics"/>
        </authorList>
    </citation>
    <scope>NUCLEOTIDE SEQUENCE [LARGE SCALE GENOMIC DNA]</scope>
    <source>
        <strain evidence="13 14">H050680373</strain>
    </source>
</reference>
<evidence type="ECO:0000313" key="14">
    <source>
        <dbReference type="Proteomes" id="UP000076848"/>
    </source>
</evidence>
<evidence type="ECO:0000256" key="6">
    <source>
        <dbReference type="ARBA" id="ARBA00022729"/>
    </source>
</evidence>
<keyword evidence="9" id="KW-0472">Membrane</keyword>
<keyword evidence="5" id="KW-0812">Transmembrane</keyword>
<keyword evidence="3" id="KW-0813">Transport</keyword>
<name>A0A157SW37_9BORD</name>
<dbReference type="GO" id="GO:0015288">
    <property type="term" value="F:porin activity"/>
    <property type="evidence" value="ECO:0007669"/>
    <property type="project" value="UniProtKB-KW"/>
</dbReference>
<evidence type="ECO:0000256" key="11">
    <source>
        <dbReference type="SAM" id="SignalP"/>
    </source>
</evidence>
<evidence type="ECO:0000256" key="10">
    <source>
        <dbReference type="ARBA" id="ARBA00023237"/>
    </source>
</evidence>
<feature type="signal peptide" evidence="11">
    <location>
        <begin position="1"/>
        <end position="25"/>
    </location>
</feature>
<protein>
    <submittedName>
        <fullName evidence="13">Outer membrane porin protein</fullName>
    </submittedName>
</protein>
<gene>
    <name evidence="13" type="ORF">SAMEA3906486_05399</name>
</gene>
<evidence type="ECO:0000259" key="12">
    <source>
        <dbReference type="Pfam" id="PF13609"/>
    </source>
</evidence>
<sequence length="371" mass="39977">MKYSLRIAAAGTCLSAISLSSPAVAADAASVQLYGLIDTGIEYANHGPQGGSHIDAGAGNWFGSRWGLRGTEDLGGGTKTVFALESGFSSTTGSSLQGSRLFGRQAYVGLSDKTWGELTLGRHNTLMIDWMSKFNPYNNSNFGGKDVDPAFSDRMDNSAKYTKKFGAVTLGAYYSFGFNNDQDWTDKARGRMVGLGLRYSADGLTAAVLYHSKRADAPKAPATSDNREDRILAGISYKITDFTFYGGYRWLDQELTSRSYVSHLFWAGITYRPVKDTRLSAVVYHERGTACDNMNVGTCPAVQQAGRDQHPSLITLGAEYDLSKRTTLYSLASYAINGNGSSVSVLGGKYGVNVEPGRNQLGGAVGIVHRF</sequence>
<dbReference type="InterPro" id="IPR033900">
    <property type="entry name" value="Gram_neg_porin_domain"/>
</dbReference>
<keyword evidence="8" id="KW-0626">Porin</keyword>
<evidence type="ECO:0000313" key="13">
    <source>
        <dbReference type="EMBL" id="SAI74682.1"/>
    </source>
</evidence>
<dbReference type="STRING" id="288768.SAMEA3906486_05399"/>
<dbReference type="InterPro" id="IPR050298">
    <property type="entry name" value="Gram-neg_bact_OMP"/>
</dbReference>
<evidence type="ECO:0000256" key="4">
    <source>
        <dbReference type="ARBA" id="ARBA00022452"/>
    </source>
</evidence>
<dbReference type="OrthoDB" id="8520696at2"/>
<dbReference type="GO" id="GO:0006811">
    <property type="term" value="P:monoatomic ion transport"/>
    <property type="evidence" value="ECO:0007669"/>
    <property type="project" value="UniProtKB-KW"/>
</dbReference>
<comment type="subcellular location">
    <subcellularLocation>
        <location evidence="1">Cell outer membrane</location>
        <topology evidence="1">Multi-pass membrane protein</topology>
    </subcellularLocation>
</comment>
<proteinExistence type="predicted"/>
<evidence type="ECO:0000256" key="5">
    <source>
        <dbReference type="ARBA" id="ARBA00022692"/>
    </source>
</evidence>
<dbReference type="GO" id="GO:0009279">
    <property type="term" value="C:cell outer membrane"/>
    <property type="evidence" value="ECO:0007669"/>
    <property type="project" value="UniProtKB-SubCell"/>
</dbReference>
<dbReference type="PRINTS" id="PR00184">
    <property type="entry name" value="NEISSPPORIN"/>
</dbReference>
<dbReference type="AlphaFoldDB" id="A0A157SW37"/>
<evidence type="ECO:0000256" key="1">
    <source>
        <dbReference type="ARBA" id="ARBA00004571"/>
    </source>
</evidence>
<evidence type="ECO:0000256" key="8">
    <source>
        <dbReference type="ARBA" id="ARBA00023114"/>
    </source>
</evidence>
<evidence type="ECO:0000256" key="2">
    <source>
        <dbReference type="ARBA" id="ARBA00011233"/>
    </source>
</evidence>
<evidence type="ECO:0000256" key="3">
    <source>
        <dbReference type="ARBA" id="ARBA00022448"/>
    </source>
</evidence>
<dbReference type="RefSeq" id="WP_066134274.1">
    <property type="nucleotide sequence ID" value="NZ_FKIF01000010.1"/>
</dbReference>
<keyword evidence="7" id="KW-0406">Ion transport</keyword>
<dbReference type="Proteomes" id="UP000076848">
    <property type="component" value="Unassembled WGS sequence"/>
</dbReference>
<dbReference type="InterPro" id="IPR002299">
    <property type="entry name" value="Porin_Neis"/>
</dbReference>
<dbReference type="InterPro" id="IPR023614">
    <property type="entry name" value="Porin_dom_sf"/>
</dbReference>
<keyword evidence="6 11" id="KW-0732">Signal</keyword>
<keyword evidence="14" id="KW-1185">Reference proteome</keyword>